<evidence type="ECO:0000256" key="1">
    <source>
        <dbReference type="SAM" id="Phobius"/>
    </source>
</evidence>
<protein>
    <submittedName>
        <fullName evidence="2">Uncharacterized protein</fullName>
    </submittedName>
</protein>
<comment type="caution">
    <text evidence="2">The sequence shown here is derived from an EMBL/GenBank/DDBJ whole genome shotgun (WGS) entry which is preliminary data.</text>
</comment>
<sequence length="121" mass="13801">MYDVDEPYTNPNYVNKSKYCYVNKSKYCYVSKSKYCYVNKSKYCYVNKIVSVIVALVVVAAAAVVTVAVVAVVSLHKWNMYLYSSAVAFNTLAVLWKMQDGRQSINSTNSFSLFQDFNIYS</sequence>
<evidence type="ECO:0000313" key="3">
    <source>
        <dbReference type="Proteomes" id="UP000593567"/>
    </source>
</evidence>
<dbReference type="EMBL" id="VXIV02001695">
    <property type="protein sequence ID" value="KAF6030531.1"/>
    <property type="molecule type" value="Genomic_DNA"/>
</dbReference>
<keyword evidence="1" id="KW-1133">Transmembrane helix</keyword>
<proteinExistence type="predicted"/>
<evidence type="ECO:0000313" key="2">
    <source>
        <dbReference type="EMBL" id="KAF6030531.1"/>
    </source>
</evidence>
<name>A0A7J7JXV7_BUGNE</name>
<keyword evidence="3" id="KW-1185">Reference proteome</keyword>
<gene>
    <name evidence="2" type="ORF">EB796_011163</name>
</gene>
<keyword evidence="1" id="KW-0812">Transmembrane</keyword>
<dbReference type="Proteomes" id="UP000593567">
    <property type="component" value="Unassembled WGS sequence"/>
</dbReference>
<keyword evidence="1" id="KW-0472">Membrane</keyword>
<organism evidence="2 3">
    <name type="scientific">Bugula neritina</name>
    <name type="common">Brown bryozoan</name>
    <name type="synonym">Sertularia neritina</name>
    <dbReference type="NCBI Taxonomy" id="10212"/>
    <lineage>
        <taxon>Eukaryota</taxon>
        <taxon>Metazoa</taxon>
        <taxon>Spiralia</taxon>
        <taxon>Lophotrochozoa</taxon>
        <taxon>Bryozoa</taxon>
        <taxon>Gymnolaemata</taxon>
        <taxon>Cheilostomatida</taxon>
        <taxon>Flustrina</taxon>
        <taxon>Buguloidea</taxon>
        <taxon>Bugulidae</taxon>
        <taxon>Bugula</taxon>
    </lineage>
</organism>
<dbReference type="AlphaFoldDB" id="A0A7J7JXV7"/>
<reference evidence="2" key="1">
    <citation type="submission" date="2020-06" db="EMBL/GenBank/DDBJ databases">
        <title>Draft genome of Bugula neritina, a colonial animal packing powerful symbionts and potential medicines.</title>
        <authorList>
            <person name="Rayko M."/>
        </authorList>
    </citation>
    <scope>NUCLEOTIDE SEQUENCE [LARGE SCALE GENOMIC DNA]</scope>
    <source>
        <strain evidence="2">Kwan_BN1</strain>
    </source>
</reference>
<accession>A0A7J7JXV7</accession>
<feature type="transmembrane region" description="Helical" evidence="1">
    <location>
        <begin position="49"/>
        <end position="72"/>
    </location>
</feature>